<evidence type="ECO:0000313" key="2">
    <source>
        <dbReference type="Proteomes" id="UP000005695"/>
    </source>
</evidence>
<dbReference type="AlphaFoldDB" id="Q1JZP4"/>
<name>Q1JZP4_DESA6</name>
<proteinExistence type="predicted"/>
<reference evidence="1" key="2">
    <citation type="submission" date="2006-05" db="EMBL/GenBank/DDBJ databases">
        <title>Sequencing of the draft genome and assembly of Desulfuromonas acetoxidans DSM 684.</title>
        <authorList>
            <consortium name="US DOE Joint Genome Institute (JGI-PGF)"/>
            <person name="Copeland A."/>
            <person name="Lucas S."/>
            <person name="Lapidus A."/>
            <person name="Barry K."/>
            <person name="Detter J.C."/>
            <person name="Glavina del Rio T."/>
            <person name="Hammon N."/>
            <person name="Israni S."/>
            <person name="Dalin E."/>
            <person name="Tice H."/>
            <person name="Bruce D."/>
            <person name="Pitluck S."/>
            <person name="Richardson P."/>
        </authorList>
    </citation>
    <scope>NUCLEOTIDE SEQUENCE [LARGE SCALE GENOMIC DNA]</scope>
    <source>
        <strain evidence="1">DSM 684</strain>
    </source>
</reference>
<evidence type="ECO:0000313" key="1">
    <source>
        <dbReference type="EMBL" id="EAT15848.1"/>
    </source>
</evidence>
<gene>
    <name evidence="1" type="ORF">Dace_2548</name>
</gene>
<accession>Q1JZP4</accession>
<dbReference type="EMBL" id="AAEW02000008">
    <property type="protein sequence ID" value="EAT15848.1"/>
    <property type="molecule type" value="Genomic_DNA"/>
</dbReference>
<evidence type="ECO:0008006" key="3">
    <source>
        <dbReference type="Google" id="ProtNLM"/>
    </source>
</evidence>
<sequence length="140" mass="15626">MSESVLSLHLEESLQRSIEQYQMILDLMKQITRAISSSEADLRDEVLKLGTLQQQARDHDAKLLNALRQAGHVAAGHPLFKQRLDLIGEVLTLNHLLLPKINGMMALISHELTGLKKGRSVLGGYKQTTHNQGRIVRSTV</sequence>
<protein>
    <recommendedName>
        <fullName evidence="3">FlgN</fullName>
    </recommendedName>
</protein>
<organism evidence="1 2">
    <name type="scientific">Desulfuromonas acetoxidans (strain DSM 684 / 11070)</name>
    <dbReference type="NCBI Taxonomy" id="281689"/>
    <lineage>
        <taxon>Bacteria</taxon>
        <taxon>Pseudomonadati</taxon>
        <taxon>Thermodesulfobacteriota</taxon>
        <taxon>Desulfuromonadia</taxon>
        <taxon>Desulfuromonadales</taxon>
        <taxon>Desulfuromonadaceae</taxon>
        <taxon>Desulfuromonas</taxon>
    </lineage>
</organism>
<reference evidence="1" key="1">
    <citation type="submission" date="2006-05" db="EMBL/GenBank/DDBJ databases">
        <title>Annotation of the draft genome assembly of Desulfuromonas acetoxidans DSM 684.</title>
        <authorList>
            <consortium name="US DOE Joint Genome Institute (JGI-ORNL)"/>
            <person name="Larimer F."/>
            <person name="Land M."/>
            <person name="Hauser L."/>
        </authorList>
    </citation>
    <scope>NUCLEOTIDE SEQUENCE [LARGE SCALE GENOMIC DNA]</scope>
    <source>
        <strain evidence="1">DSM 684</strain>
    </source>
</reference>
<keyword evidence="2" id="KW-1185">Reference proteome</keyword>
<comment type="caution">
    <text evidence="1">The sequence shown here is derived from an EMBL/GenBank/DDBJ whole genome shotgun (WGS) entry which is preliminary data.</text>
</comment>
<dbReference type="Proteomes" id="UP000005695">
    <property type="component" value="Unassembled WGS sequence"/>
</dbReference>